<evidence type="ECO:0000313" key="9">
    <source>
        <dbReference type="Proteomes" id="UP000037923"/>
    </source>
</evidence>
<evidence type="ECO:0000313" key="8">
    <source>
        <dbReference type="EMBL" id="KPA74274.1"/>
    </source>
</evidence>
<dbReference type="VEuPathDB" id="TriTrypDB:LpyrH10_30_0360"/>
<evidence type="ECO:0000256" key="2">
    <source>
        <dbReference type="ARBA" id="ARBA00022741"/>
    </source>
</evidence>
<dbReference type="GO" id="GO:0004672">
    <property type="term" value="F:protein kinase activity"/>
    <property type="evidence" value="ECO:0007669"/>
    <property type="project" value="InterPro"/>
</dbReference>
<dbReference type="EMBL" id="LGTL01000030">
    <property type="protein sequence ID" value="KPA74273.1"/>
    <property type="molecule type" value="Genomic_DNA"/>
</dbReference>
<proteinExistence type="predicted"/>
<dbReference type="Pfam" id="PF00069">
    <property type="entry name" value="Pkinase"/>
    <property type="match status" value="1"/>
</dbReference>
<feature type="compositionally biased region" description="Polar residues" evidence="6">
    <location>
        <begin position="61"/>
        <end position="85"/>
    </location>
</feature>
<dbReference type="EMBL" id="LGTL01000030">
    <property type="protein sequence ID" value="KPA74274.1"/>
    <property type="molecule type" value="Genomic_DNA"/>
</dbReference>
<feature type="compositionally biased region" description="Basic residues" evidence="6">
    <location>
        <begin position="560"/>
        <end position="578"/>
    </location>
</feature>
<feature type="compositionally biased region" description="Low complexity" evidence="6">
    <location>
        <begin position="884"/>
        <end position="901"/>
    </location>
</feature>
<dbReference type="GeneID" id="26909558"/>
<dbReference type="AlphaFoldDB" id="A0A0N0VD41"/>
<feature type="region of interest" description="Disordered" evidence="6">
    <location>
        <begin position="458"/>
        <end position="582"/>
    </location>
</feature>
<protein>
    <recommendedName>
        <fullName evidence="7">Protein kinase domain-containing protein</fullName>
    </recommendedName>
</protein>
<evidence type="ECO:0000256" key="5">
    <source>
        <dbReference type="PROSITE-ProRule" id="PRU10141"/>
    </source>
</evidence>
<dbReference type="RefSeq" id="XP_015652712.1">
    <property type="nucleotide sequence ID" value="XM_015808661.1"/>
</dbReference>
<feature type="region of interest" description="Disordered" evidence="6">
    <location>
        <begin position="818"/>
        <end position="905"/>
    </location>
</feature>
<feature type="compositionally biased region" description="Low complexity" evidence="6">
    <location>
        <begin position="537"/>
        <end position="559"/>
    </location>
</feature>
<feature type="compositionally biased region" description="Polar residues" evidence="6">
    <location>
        <begin position="358"/>
        <end position="368"/>
    </location>
</feature>
<feature type="domain" description="Protein kinase" evidence="7">
    <location>
        <begin position="964"/>
        <end position="1250"/>
    </location>
</feature>
<feature type="region of interest" description="Disordered" evidence="6">
    <location>
        <begin position="394"/>
        <end position="446"/>
    </location>
</feature>
<dbReference type="RefSeq" id="XP_015652713.1">
    <property type="nucleotide sequence ID" value="XM_015808662.1"/>
</dbReference>
<evidence type="ECO:0000259" key="7">
    <source>
        <dbReference type="PROSITE" id="PS50011"/>
    </source>
</evidence>
<feature type="compositionally biased region" description="Polar residues" evidence="6">
    <location>
        <begin position="479"/>
        <end position="489"/>
    </location>
</feature>
<evidence type="ECO:0000256" key="3">
    <source>
        <dbReference type="ARBA" id="ARBA00022777"/>
    </source>
</evidence>
<sequence length="1274" mass="131483">MDAATHVGVPLRASAGGGSAAFCVVCGRVRDHLVLRKSGLKCPSCIGRSASKRFRHVHGQPKSQHLSHVDGSSPTAGGGETSSTAPPGDSFSTTVVLSHSPSSSALPPNESVSGTLDSGGSSGAARRPIEEYISGTAIFRAAVKFARHGKKSRDADGCSTAGDAVGSERTYPSPSTMSQRSVNNAAAPVAGDTVPPAQTRQPVSASSGLHRPAAINTAGHAAPPPVPRTRAALGDAADAAQGPTGPRSAAPIADGLPRRLPRRRPLTSPAGASTASLAIRETGGVSAPPPMPPSGSPSEETVKTNGAGAAPTTVRCIEEDDTPSESLSGVVHGGPLPPLEPTKDPYASPPGTPLADTSPWTVGAAQSSPPRPCHTASLSGVVFDAARTASPSPNMTADFSANPLAPRAGSRAGSSSSSLLERRSSTRLPARKAHAPSTSSLAGDAHLRTASFLTQASTGTCSAVPPAPTNGHSARPGGQTASCSETSSLRRMPRTDRTGMEGTADARGCGRSASSGASPSSSSSSSSSGSESDRVRSSSLSSSPASVEGAAAPPSATARPTRRKARNRVTGRRKAHRSTHVDPLAPCAVRSLDAIHLTVELAPPPPTDGIDATAVAAATGAASSPRRKGTASSVCSSSNTPRSDSTTPLHSSGNDGYQRQVGMGGVSGAFTVTRHLRQRSSSDAYGGVGVLGANARPRRGIAADSAATGGRTEVKKIAFRIVVRDRPSGLAVVARECRLYSQIIPALERVKMIAGAELPACPNKRLPSLRFATDAFTEERRAEVELFLQAVERSPFYVRHPDVLSLLGLEANSAGGGTVLASPDTSGGSVGSGLAHGTGARRGPSAEPRGKSAAAGTTPRHERSPQGTGGTDGGGRHRHAEPLAASAASTADTANNTTTSTGAGGYLNSVALDAYRAPATCSSAAQPAGLFCRTPSQSSVQTSRSSLVRRHKMDEVTMEDLEHIQLGNLIGRGTFGSVYLGLLQTQRGPLMVAVKVMTVGEEVPPEELACLQRELDVLCATRHKNIIRFLGSSLNATTRDLRVFTEYVECGTIHSLVERFGALTLLSIQQYMRQILHGLQYLHRLSIAHRDIKGENILVTKNGRVKLSDFGSSTGAPADHAAVAAAGAAEADCPVGSPSYMAPEVIQGTVRSALAADIWSLGCVGIEMLDRQIWEVKPHVNPFVFLFRVSKAGTPPQGLPTVAELVALQQAGKGDEAVQFGLYRDFLLLCCQVDPEKRPTATALLRHPFMTHPYAKHLRWLPPAPACKNAPPPS</sequence>
<dbReference type="PANTHER" id="PTHR48016">
    <property type="entry name" value="MAP KINASE KINASE KINASE SSK2-RELATED-RELATED"/>
    <property type="match status" value="1"/>
</dbReference>
<reference evidence="8 9" key="1">
    <citation type="submission" date="2015-07" db="EMBL/GenBank/DDBJ databases">
        <title>High-quality genome of monoxenous trypanosomatid Leptomonas pyrrhocoris.</title>
        <authorList>
            <person name="Flegontov P."/>
            <person name="Butenko A."/>
            <person name="Firsov S."/>
            <person name="Vlcek C."/>
            <person name="Logacheva M.D."/>
            <person name="Field M."/>
            <person name="Filatov D."/>
            <person name="Flegontova O."/>
            <person name="Gerasimov E."/>
            <person name="Jackson A.P."/>
            <person name="Kelly S."/>
            <person name="Opperdoes F."/>
            <person name="O'Reilly A."/>
            <person name="Votypka J."/>
            <person name="Yurchenko V."/>
            <person name="Lukes J."/>
        </authorList>
    </citation>
    <scope>NUCLEOTIDE SEQUENCE [LARGE SCALE GENOMIC DNA]</scope>
    <source>
        <strain evidence="8">H10</strain>
    </source>
</reference>
<feature type="compositionally biased region" description="Low complexity" evidence="6">
    <location>
        <begin position="407"/>
        <end position="419"/>
    </location>
</feature>
<feature type="compositionally biased region" description="Low complexity" evidence="6">
    <location>
        <begin position="506"/>
        <end position="530"/>
    </location>
</feature>
<keyword evidence="9" id="KW-1185">Reference proteome</keyword>
<dbReference type="InterPro" id="IPR050538">
    <property type="entry name" value="MAP_kinase_kinase_kinase"/>
</dbReference>
<keyword evidence="3" id="KW-0418">Kinase</keyword>
<dbReference type="PANTHER" id="PTHR48016:SF56">
    <property type="entry name" value="MAPKK KINASE"/>
    <property type="match status" value="1"/>
</dbReference>
<dbReference type="Gene3D" id="1.10.510.10">
    <property type="entry name" value="Transferase(Phosphotransferase) domain 1"/>
    <property type="match status" value="1"/>
</dbReference>
<keyword evidence="2 5" id="KW-0547">Nucleotide-binding</keyword>
<evidence type="ECO:0000256" key="6">
    <source>
        <dbReference type="SAM" id="MobiDB-lite"/>
    </source>
</evidence>
<feature type="binding site" evidence="5">
    <location>
        <position position="995"/>
    </location>
    <ligand>
        <name>ATP</name>
        <dbReference type="ChEBI" id="CHEBI:30616"/>
    </ligand>
</feature>
<dbReference type="PROSITE" id="PS50011">
    <property type="entry name" value="PROTEIN_KINASE_DOM"/>
    <property type="match status" value="1"/>
</dbReference>
<dbReference type="Proteomes" id="UP000037923">
    <property type="component" value="Unassembled WGS sequence"/>
</dbReference>
<dbReference type="InterPro" id="IPR000719">
    <property type="entry name" value="Prot_kinase_dom"/>
</dbReference>
<dbReference type="OMA" id="ISRCGTP"/>
<feature type="region of interest" description="Disordered" evidence="6">
    <location>
        <begin position="235"/>
        <end position="308"/>
    </location>
</feature>
<comment type="caution">
    <text evidence="8">The sequence shown here is derived from an EMBL/GenBank/DDBJ whole genome shotgun (WGS) entry which is preliminary data.</text>
</comment>
<feature type="compositionally biased region" description="Low complexity" evidence="6">
    <location>
        <begin position="92"/>
        <end position="107"/>
    </location>
</feature>
<dbReference type="InterPro" id="IPR017441">
    <property type="entry name" value="Protein_kinase_ATP_BS"/>
</dbReference>
<feature type="compositionally biased region" description="Polar residues" evidence="6">
    <location>
        <begin position="630"/>
        <end position="657"/>
    </location>
</feature>
<keyword evidence="4 5" id="KW-0067">ATP-binding</keyword>
<evidence type="ECO:0000256" key="4">
    <source>
        <dbReference type="ARBA" id="ARBA00022840"/>
    </source>
</evidence>
<feature type="region of interest" description="Disordered" evidence="6">
    <location>
        <begin position="320"/>
        <end position="374"/>
    </location>
</feature>
<feature type="region of interest" description="Disordered" evidence="6">
    <location>
        <begin position="618"/>
        <end position="662"/>
    </location>
</feature>
<gene>
    <name evidence="8" type="ORF">ABB37_09275</name>
</gene>
<dbReference type="OrthoDB" id="266910at2759"/>
<accession>A0A0N0VD41</accession>
<name>A0A0N0VD41_LEPPY</name>
<feature type="compositionally biased region" description="Polar residues" evidence="6">
    <location>
        <begin position="196"/>
        <end position="207"/>
    </location>
</feature>
<feature type="compositionally biased region" description="Polar residues" evidence="6">
    <location>
        <begin position="110"/>
        <end position="119"/>
    </location>
</feature>
<dbReference type="GO" id="GO:0005524">
    <property type="term" value="F:ATP binding"/>
    <property type="evidence" value="ECO:0007669"/>
    <property type="project" value="UniProtKB-UniRule"/>
</dbReference>
<dbReference type="InterPro" id="IPR011009">
    <property type="entry name" value="Kinase-like_dom_sf"/>
</dbReference>
<evidence type="ECO:0000256" key="1">
    <source>
        <dbReference type="ARBA" id="ARBA00022679"/>
    </source>
</evidence>
<feature type="region of interest" description="Disordered" evidence="6">
    <location>
        <begin position="151"/>
        <end position="208"/>
    </location>
</feature>
<dbReference type="InterPro" id="IPR008271">
    <property type="entry name" value="Ser/Thr_kinase_AS"/>
</dbReference>
<dbReference type="PROSITE" id="PS00108">
    <property type="entry name" value="PROTEIN_KINASE_ST"/>
    <property type="match status" value="1"/>
</dbReference>
<keyword evidence="1" id="KW-0808">Transferase</keyword>
<dbReference type="SMART" id="SM00220">
    <property type="entry name" value="S_TKc"/>
    <property type="match status" value="1"/>
</dbReference>
<feature type="region of interest" description="Disordered" evidence="6">
    <location>
        <begin position="56"/>
        <end position="124"/>
    </location>
</feature>
<dbReference type="PROSITE" id="PS00107">
    <property type="entry name" value="PROTEIN_KINASE_ATP"/>
    <property type="match status" value="1"/>
</dbReference>
<dbReference type="SUPFAM" id="SSF56112">
    <property type="entry name" value="Protein kinase-like (PK-like)"/>
    <property type="match status" value="1"/>
</dbReference>
<feature type="compositionally biased region" description="Polar residues" evidence="6">
    <location>
        <begin position="170"/>
        <end position="184"/>
    </location>
</feature>
<organism evidence="8 9">
    <name type="scientific">Leptomonas pyrrhocoris</name>
    <name type="common">Firebug parasite</name>
    <dbReference type="NCBI Taxonomy" id="157538"/>
    <lineage>
        <taxon>Eukaryota</taxon>
        <taxon>Discoba</taxon>
        <taxon>Euglenozoa</taxon>
        <taxon>Kinetoplastea</taxon>
        <taxon>Metakinetoplastina</taxon>
        <taxon>Trypanosomatida</taxon>
        <taxon>Trypanosomatidae</taxon>
        <taxon>Leishmaniinae</taxon>
        <taxon>Leptomonas</taxon>
    </lineage>
</organism>